<evidence type="ECO:0000256" key="8">
    <source>
        <dbReference type="ARBA" id="ARBA00022919"/>
    </source>
</evidence>
<evidence type="ECO:0000256" key="12">
    <source>
        <dbReference type="ARBA" id="ARBA00023239"/>
    </source>
</evidence>
<evidence type="ECO:0000256" key="16">
    <source>
        <dbReference type="PIRSR" id="PIRSR602129-50"/>
    </source>
</evidence>
<name>A0ABD2IJ33_HETSC</name>
<dbReference type="AlphaFoldDB" id="A0ABD2IJ33"/>
<keyword evidence="8" id="KW-0746">Sphingolipid metabolism</keyword>
<evidence type="ECO:0000256" key="17">
    <source>
        <dbReference type="SAM" id="MobiDB-lite"/>
    </source>
</evidence>
<proteinExistence type="inferred from homology"/>
<keyword evidence="7 16" id="KW-0663">Pyridoxal phosphate</keyword>
<keyword evidence="11" id="KW-0472">Membrane</keyword>
<dbReference type="PANTHER" id="PTHR42735:SF6">
    <property type="entry name" value="SPHINGOSINE-1-PHOSPHATE LYASE 1"/>
    <property type="match status" value="1"/>
</dbReference>
<evidence type="ECO:0000256" key="15">
    <source>
        <dbReference type="ARBA" id="ARBA00042568"/>
    </source>
</evidence>
<feature type="modified residue" description="N6-(pyridoxal phosphate)lysine" evidence="16">
    <location>
        <position position="344"/>
    </location>
</feature>
<evidence type="ECO:0000256" key="1">
    <source>
        <dbReference type="ARBA" id="ARBA00001933"/>
    </source>
</evidence>
<dbReference type="PANTHER" id="PTHR42735">
    <property type="match status" value="1"/>
</dbReference>
<keyword evidence="12" id="KW-0456">Lyase</keyword>
<dbReference type="Pfam" id="PF00282">
    <property type="entry name" value="Pyridoxal_deC"/>
    <property type="match status" value="1"/>
</dbReference>
<dbReference type="EMBL" id="JBICCN010000326">
    <property type="protein sequence ID" value="KAL3077575.1"/>
    <property type="molecule type" value="Genomic_DNA"/>
</dbReference>
<dbReference type="InterPro" id="IPR015422">
    <property type="entry name" value="PyrdxlP-dep_Trfase_small"/>
</dbReference>
<dbReference type="InterPro" id="IPR002129">
    <property type="entry name" value="PyrdxlP-dep_de-COase"/>
</dbReference>
<reference evidence="18 19" key="1">
    <citation type="submission" date="2024-10" db="EMBL/GenBank/DDBJ databases">
        <authorList>
            <person name="Kim D."/>
        </authorList>
    </citation>
    <scope>NUCLEOTIDE SEQUENCE [LARGE SCALE GENOMIC DNA]</scope>
    <source>
        <strain evidence="18">Taebaek</strain>
    </source>
</reference>
<organism evidence="18 19">
    <name type="scientific">Heterodera schachtii</name>
    <name type="common">Sugarbeet cyst nematode worm</name>
    <name type="synonym">Tylenchus schachtii</name>
    <dbReference type="NCBI Taxonomy" id="97005"/>
    <lineage>
        <taxon>Eukaryota</taxon>
        <taxon>Metazoa</taxon>
        <taxon>Ecdysozoa</taxon>
        <taxon>Nematoda</taxon>
        <taxon>Chromadorea</taxon>
        <taxon>Rhabditida</taxon>
        <taxon>Tylenchina</taxon>
        <taxon>Tylenchomorpha</taxon>
        <taxon>Tylenchoidea</taxon>
        <taxon>Heteroderidae</taxon>
        <taxon>Heteroderinae</taxon>
        <taxon>Heterodera</taxon>
    </lineage>
</organism>
<evidence type="ECO:0000256" key="5">
    <source>
        <dbReference type="ARBA" id="ARBA00022692"/>
    </source>
</evidence>
<dbReference type="SUPFAM" id="SSF53383">
    <property type="entry name" value="PLP-dependent transferases"/>
    <property type="match status" value="1"/>
</dbReference>
<dbReference type="InterPro" id="IPR015424">
    <property type="entry name" value="PyrdxlP-dep_Trfase"/>
</dbReference>
<dbReference type="EC" id="4.1.2.27" evidence="14"/>
<evidence type="ECO:0000256" key="4">
    <source>
        <dbReference type="ARBA" id="ARBA00004991"/>
    </source>
</evidence>
<comment type="caution">
    <text evidence="18">The sequence shown here is derived from an EMBL/GenBank/DDBJ whole genome shotgun (WGS) entry which is preliminary data.</text>
</comment>
<accession>A0ABD2IJ33</accession>
<keyword evidence="5" id="KW-0812">Transmembrane</keyword>
<feature type="compositionally biased region" description="Basic and acidic residues" evidence="17">
    <location>
        <begin position="635"/>
        <end position="649"/>
    </location>
</feature>
<evidence type="ECO:0000256" key="10">
    <source>
        <dbReference type="ARBA" id="ARBA00023098"/>
    </source>
</evidence>
<evidence type="ECO:0000256" key="6">
    <source>
        <dbReference type="ARBA" id="ARBA00022824"/>
    </source>
</evidence>
<dbReference type="Gene3D" id="6.10.140.2150">
    <property type="match status" value="1"/>
</dbReference>
<evidence type="ECO:0000256" key="7">
    <source>
        <dbReference type="ARBA" id="ARBA00022898"/>
    </source>
</evidence>
<comment type="similarity">
    <text evidence="13">Belongs to the group II decarboxylase family. Sphingosine-1-phosphate lyase subfamily.</text>
</comment>
<evidence type="ECO:0000256" key="2">
    <source>
        <dbReference type="ARBA" id="ARBA00004389"/>
    </source>
</evidence>
<feature type="region of interest" description="Disordered" evidence="17">
    <location>
        <begin position="597"/>
        <end position="649"/>
    </location>
</feature>
<comment type="pathway">
    <text evidence="4">Sphingolipid metabolism.</text>
</comment>
<evidence type="ECO:0000313" key="19">
    <source>
        <dbReference type="Proteomes" id="UP001620645"/>
    </source>
</evidence>
<dbReference type="Gene3D" id="3.90.1150.10">
    <property type="entry name" value="Aspartate Aminotransferase, domain 1"/>
    <property type="match status" value="1"/>
</dbReference>
<dbReference type="Gene3D" id="3.40.640.10">
    <property type="entry name" value="Type I PLP-dependent aspartate aminotransferase-like (Major domain)"/>
    <property type="match status" value="1"/>
</dbReference>
<comment type="pathway">
    <text evidence="3">Lipid metabolism; sphingolipid metabolism.</text>
</comment>
<feature type="compositionally biased region" description="Basic and acidic residues" evidence="17">
    <location>
        <begin position="602"/>
        <end position="614"/>
    </location>
</feature>
<comment type="subcellular location">
    <subcellularLocation>
        <location evidence="2">Endoplasmic reticulum membrane</location>
        <topology evidence="2">Single-pass membrane protein</topology>
    </subcellularLocation>
</comment>
<evidence type="ECO:0000256" key="3">
    <source>
        <dbReference type="ARBA" id="ARBA00004760"/>
    </source>
</evidence>
<protein>
    <recommendedName>
        <fullName evidence="14">sphinganine-1-phosphate aldolase</fullName>
        <ecNumber evidence="14">4.1.2.27</ecNumber>
    </recommendedName>
    <alternativeName>
        <fullName evidence="15">Sphingosine-1-phosphate aldolase</fullName>
    </alternativeName>
</protein>
<gene>
    <name evidence="18" type="ORF">niasHS_012281</name>
</gene>
<evidence type="ECO:0000313" key="18">
    <source>
        <dbReference type="EMBL" id="KAL3077575.1"/>
    </source>
</evidence>
<keyword evidence="19" id="KW-1185">Reference proteome</keyword>
<dbReference type="GO" id="GO:0008117">
    <property type="term" value="F:sphinganine-1-phosphate aldolase activity"/>
    <property type="evidence" value="ECO:0007669"/>
    <property type="project" value="UniProtKB-EC"/>
</dbReference>
<evidence type="ECO:0000256" key="11">
    <source>
        <dbReference type="ARBA" id="ARBA00023136"/>
    </source>
</evidence>
<keyword evidence="9" id="KW-1133">Transmembrane helix</keyword>
<keyword evidence="10" id="KW-0443">Lipid metabolism</keyword>
<dbReference type="InterPro" id="IPR015421">
    <property type="entry name" value="PyrdxlP-dep_Trfase_major"/>
</dbReference>
<keyword evidence="6" id="KW-0256">Endoplasmic reticulum</keyword>
<sequence length="649" mass="73284">MDHTPWRVVLYVIDDFRIHLNRRFDHLEQWQIVLYTLSFVLFVQWVRKVLKFEEFVSFRQLWNDSLLSFSTYKHKWEENKENAYKELEDRMHRADRLREFYKYLPDRGLPPDDIIREATAYKTMSDILFERGRLCGSLYAVEDEDSNYQRMIKQVFELYSHTNAAFPEACPSIRKMEAECIRILCSLFHGGAKSCGVVTTSGSESIILACLAYRNSAHKNGIRRPEIIVPLNAHVGFFKAAKLLGMRLVRVGTNSKGQVNIGAIKRAIGRETCLIVASAPAFVNGVMDEIEEISQLGLRFSVPVHVDASIGGFLLPFMEQCDYPSPAFDFRISGVSSINVDMHKYGFCPVGSSAILYRDTDLLYSACYTNLHWSGGMYVSPTLDGTRSGLLIALTWATLLSHGRLGFVERTQRILDTSRMLRRRLEEIPALEVVGDPLGPVLAIVSANPKVPIHALGDEMNELGWSFTFLQNPNALRMTISLHQTKGDVIDQLVDALKKCCDKILTATEEYKYPVKTNVIFGISAAFADRDISHLLPNLFVDALYSTPTSPQGDGIRKRTLSIEGRKMSQLQVNPAGLTALQEQYGHEYALISFQAPPAEKQNQKEEGAKEETPKTNPAEEEEEKKTNSQSAEEEEKKTKTEKEGEGGQ</sequence>
<dbReference type="Proteomes" id="UP001620645">
    <property type="component" value="Unassembled WGS sequence"/>
</dbReference>
<dbReference type="GO" id="GO:0006665">
    <property type="term" value="P:sphingolipid metabolic process"/>
    <property type="evidence" value="ECO:0007669"/>
    <property type="project" value="UniProtKB-KW"/>
</dbReference>
<dbReference type="FunFam" id="3.40.640.10:FF:000020">
    <property type="entry name" value="sphingosine-1-phosphate lyase 1"/>
    <property type="match status" value="1"/>
</dbReference>
<evidence type="ECO:0000256" key="9">
    <source>
        <dbReference type="ARBA" id="ARBA00022989"/>
    </source>
</evidence>
<comment type="cofactor">
    <cofactor evidence="1 16">
        <name>pyridoxal 5'-phosphate</name>
        <dbReference type="ChEBI" id="CHEBI:597326"/>
    </cofactor>
</comment>
<dbReference type="GO" id="GO:0005789">
    <property type="term" value="C:endoplasmic reticulum membrane"/>
    <property type="evidence" value="ECO:0007669"/>
    <property type="project" value="UniProtKB-SubCell"/>
</dbReference>
<dbReference type="InterPro" id="IPR050477">
    <property type="entry name" value="GrpII_AminoAcid_Decarb"/>
</dbReference>
<evidence type="ECO:0000256" key="13">
    <source>
        <dbReference type="ARBA" id="ARBA00038302"/>
    </source>
</evidence>
<evidence type="ECO:0000256" key="14">
    <source>
        <dbReference type="ARBA" id="ARBA00038965"/>
    </source>
</evidence>